<dbReference type="SUPFAM" id="SSF55961">
    <property type="entry name" value="Bet v1-like"/>
    <property type="match status" value="1"/>
</dbReference>
<feature type="chain" id="PRO_5030851687" description="Coenzyme Q-binding protein COQ10 START domain-containing protein" evidence="1">
    <location>
        <begin position="19"/>
        <end position="275"/>
    </location>
</feature>
<gene>
    <name evidence="2" type="ORF">CBRE1094_LOCUS34194</name>
</gene>
<keyword evidence="1" id="KW-0732">Signal</keyword>
<dbReference type="AlphaFoldDB" id="A0A7S2IIZ1"/>
<sequence>MTRVLFLLLLANVPAASAGADATKPHAHQGILRKYERLPPSKVGISMAGVSNEELRQGQPVLRMMKLPGGFQRIVSVQDIHAPESVVFGAIMDLANYPKMVDGVTICEPYSETKSRMSGEVIVCAKYKITAAGFGITYFIKHVYEPSKHCMTFHLDYERCSELSDTAGYWYVEQLKEGWCRLYYSSESQMPALIPTFMKTALTNLAAKRSTAWVETRCNQLTGYKPGGRATAGGAGGKLKVHMRGMMTLLLLVVAAQRLPLPKLALPRPWAVQAI</sequence>
<proteinExistence type="predicted"/>
<organism evidence="2">
    <name type="scientific">Haptolina brevifila</name>
    <dbReference type="NCBI Taxonomy" id="156173"/>
    <lineage>
        <taxon>Eukaryota</taxon>
        <taxon>Haptista</taxon>
        <taxon>Haptophyta</taxon>
        <taxon>Prymnesiophyceae</taxon>
        <taxon>Prymnesiales</taxon>
        <taxon>Prymnesiaceae</taxon>
        <taxon>Haptolina</taxon>
    </lineage>
</organism>
<protein>
    <recommendedName>
        <fullName evidence="3">Coenzyme Q-binding protein COQ10 START domain-containing protein</fullName>
    </recommendedName>
</protein>
<dbReference type="EMBL" id="HBGU01062724">
    <property type="protein sequence ID" value="CAD9520051.1"/>
    <property type="molecule type" value="Transcribed_RNA"/>
</dbReference>
<dbReference type="InterPro" id="IPR023393">
    <property type="entry name" value="START-like_dom_sf"/>
</dbReference>
<name>A0A7S2IIZ1_9EUKA</name>
<reference evidence="2" key="1">
    <citation type="submission" date="2021-01" db="EMBL/GenBank/DDBJ databases">
        <authorList>
            <person name="Corre E."/>
            <person name="Pelletier E."/>
            <person name="Niang G."/>
            <person name="Scheremetjew M."/>
            <person name="Finn R."/>
            <person name="Kale V."/>
            <person name="Holt S."/>
            <person name="Cochrane G."/>
            <person name="Meng A."/>
            <person name="Brown T."/>
            <person name="Cohen L."/>
        </authorList>
    </citation>
    <scope>NUCLEOTIDE SEQUENCE</scope>
    <source>
        <strain evidence="2">UTEX LB 985</strain>
    </source>
</reference>
<accession>A0A7S2IIZ1</accession>
<dbReference type="Gene3D" id="3.30.530.20">
    <property type="match status" value="1"/>
</dbReference>
<feature type="signal peptide" evidence="1">
    <location>
        <begin position="1"/>
        <end position="18"/>
    </location>
</feature>
<evidence type="ECO:0000313" key="2">
    <source>
        <dbReference type="EMBL" id="CAD9520051.1"/>
    </source>
</evidence>
<evidence type="ECO:0008006" key="3">
    <source>
        <dbReference type="Google" id="ProtNLM"/>
    </source>
</evidence>
<evidence type="ECO:0000256" key="1">
    <source>
        <dbReference type="SAM" id="SignalP"/>
    </source>
</evidence>